<keyword evidence="4" id="KW-0288">FMN</keyword>
<evidence type="ECO:0000256" key="4">
    <source>
        <dbReference type="ARBA" id="ARBA00022643"/>
    </source>
</evidence>
<comment type="pathway">
    <text evidence="1">Cofactor biosynthesis; FMN biosynthesis; FMN from riboflavin (ATP route): step 1/1.</text>
</comment>
<keyword evidence="9" id="KW-0418">Kinase</keyword>
<gene>
    <name evidence="9" type="ORF">M9Y10_010304</name>
</gene>
<evidence type="ECO:0000259" key="8">
    <source>
        <dbReference type="SMART" id="SM00904"/>
    </source>
</evidence>
<evidence type="ECO:0000313" key="9">
    <source>
        <dbReference type="EMBL" id="KAK8864779.1"/>
    </source>
</evidence>
<evidence type="ECO:0000256" key="5">
    <source>
        <dbReference type="ARBA" id="ARBA00022679"/>
    </source>
</evidence>
<dbReference type="EMBL" id="JAPFFF010000016">
    <property type="protein sequence ID" value="KAK8864779.1"/>
    <property type="molecule type" value="Genomic_DNA"/>
</dbReference>
<protein>
    <recommendedName>
        <fullName evidence="2">riboflavin kinase</fullName>
        <ecNumber evidence="2">2.7.1.26</ecNumber>
    </recommendedName>
</protein>
<dbReference type="SUPFAM" id="SSF82114">
    <property type="entry name" value="Riboflavin kinase-like"/>
    <property type="match status" value="1"/>
</dbReference>
<proteinExistence type="predicted"/>
<dbReference type="GO" id="GO:0016301">
    <property type="term" value="F:kinase activity"/>
    <property type="evidence" value="ECO:0007669"/>
    <property type="project" value="UniProtKB-KW"/>
</dbReference>
<organism evidence="9 10">
    <name type="scientific">Tritrichomonas musculus</name>
    <dbReference type="NCBI Taxonomy" id="1915356"/>
    <lineage>
        <taxon>Eukaryota</taxon>
        <taxon>Metamonada</taxon>
        <taxon>Parabasalia</taxon>
        <taxon>Tritrichomonadida</taxon>
        <taxon>Tritrichomonadidae</taxon>
        <taxon>Tritrichomonas</taxon>
    </lineage>
</organism>
<sequence length="134" mass="15140">MNLPKTFKGEVIHGFGRGHKTVGFATANISTENWEYQLSESDFGVYCGLAYIRGEKARIGVVSVGLNLTFNQEKPTFEVHILDFDEDIYGVIMTIELRELIRPMMKFASFKELSQQISADSNKARELMTPLLDS</sequence>
<dbReference type="InterPro" id="IPR023468">
    <property type="entry name" value="Riboflavin_kinase"/>
</dbReference>
<keyword evidence="7" id="KW-0067">ATP-binding</keyword>
<name>A0ABR2IKD0_9EUKA</name>
<evidence type="ECO:0000256" key="3">
    <source>
        <dbReference type="ARBA" id="ARBA00022630"/>
    </source>
</evidence>
<evidence type="ECO:0000256" key="6">
    <source>
        <dbReference type="ARBA" id="ARBA00022741"/>
    </source>
</evidence>
<dbReference type="Pfam" id="PF01687">
    <property type="entry name" value="Flavokinase"/>
    <property type="match status" value="1"/>
</dbReference>
<dbReference type="SMART" id="SM00904">
    <property type="entry name" value="Flavokinase"/>
    <property type="match status" value="1"/>
</dbReference>
<keyword evidence="6" id="KW-0547">Nucleotide-binding</keyword>
<keyword evidence="10" id="KW-1185">Reference proteome</keyword>
<dbReference type="InterPro" id="IPR015865">
    <property type="entry name" value="Riboflavin_kinase_bac/euk"/>
</dbReference>
<accession>A0ABR2IKD0</accession>
<evidence type="ECO:0000313" key="10">
    <source>
        <dbReference type="Proteomes" id="UP001470230"/>
    </source>
</evidence>
<feature type="domain" description="Riboflavin kinase" evidence="8">
    <location>
        <begin position="2"/>
        <end position="129"/>
    </location>
</feature>
<dbReference type="EC" id="2.7.1.26" evidence="2"/>
<keyword evidence="3" id="KW-0285">Flavoprotein</keyword>
<evidence type="ECO:0000256" key="1">
    <source>
        <dbReference type="ARBA" id="ARBA00005201"/>
    </source>
</evidence>
<keyword evidence="5" id="KW-0808">Transferase</keyword>
<comment type="caution">
    <text evidence="9">The sequence shown here is derived from an EMBL/GenBank/DDBJ whole genome shotgun (WGS) entry which is preliminary data.</text>
</comment>
<evidence type="ECO:0000256" key="2">
    <source>
        <dbReference type="ARBA" id="ARBA00012105"/>
    </source>
</evidence>
<dbReference type="PANTHER" id="PTHR22749">
    <property type="entry name" value="RIBOFLAVIN KINASE/FMN ADENYLYLTRANSFERASE"/>
    <property type="match status" value="1"/>
</dbReference>
<dbReference type="InterPro" id="IPR023465">
    <property type="entry name" value="Riboflavin_kinase_dom_sf"/>
</dbReference>
<dbReference type="Proteomes" id="UP001470230">
    <property type="component" value="Unassembled WGS sequence"/>
</dbReference>
<evidence type="ECO:0000256" key="7">
    <source>
        <dbReference type="ARBA" id="ARBA00022840"/>
    </source>
</evidence>
<dbReference type="Gene3D" id="2.40.30.30">
    <property type="entry name" value="Riboflavin kinase-like"/>
    <property type="match status" value="1"/>
</dbReference>
<reference evidence="9 10" key="1">
    <citation type="submission" date="2024-04" db="EMBL/GenBank/DDBJ databases">
        <title>Tritrichomonas musculus Genome.</title>
        <authorList>
            <person name="Alves-Ferreira E."/>
            <person name="Grigg M."/>
            <person name="Lorenzi H."/>
            <person name="Galac M."/>
        </authorList>
    </citation>
    <scope>NUCLEOTIDE SEQUENCE [LARGE SCALE GENOMIC DNA]</scope>
    <source>
        <strain evidence="9 10">EAF2021</strain>
    </source>
</reference>
<dbReference type="PANTHER" id="PTHR22749:SF6">
    <property type="entry name" value="RIBOFLAVIN KINASE"/>
    <property type="match status" value="1"/>
</dbReference>